<dbReference type="PANTHER" id="PTHR31072:SF170">
    <property type="entry name" value="TRANSCRIPTION FACTOR TCP15-RELATED"/>
    <property type="match status" value="1"/>
</dbReference>
<evidence type="ECO:0000259" key="7">
    <source>
        <dbReference type="PROSITE" id="PS51369"/>
    </source>
</evidence>
<keyword evidence="2" id="KW-0805">Transcription regulation</keyword>
<evidence type="ECO:0000256" key="4">
    <source>
        <dbReference type="ARBA" id="ARBA00023163"/>
    </source>
</evidence>
<dbReference type="InterPro" id="IPR005333">
    <property type="entry name" value="Transcription_factor_TCP"/>
</dbReference>
<proteinExistence type="predicted"/>
<dbReference type="Pfam" id="PF03634">
    <property type="entry name" value="TCP"/>
    <property type="match status" value="1"/>
</dbReference>
<keyword evidence="4" id="KW-0804">Transcription</keyword>
<keyword evidence="5" id="KW-0539">Nucleus</keyword>
<dbReference type="PANTHER" id="PTHR31072">
    <property type="entry name" value="TRANSCRIPTION FACTOR TCP4-RELATED"/>
    <property type="match status" value="1"/>
</dbReference>
<sequence length="92" mass="10080">MYENNTSTCAEKMKPYPERASTKAPRNSTAHGWIRMSATCAARVFQLTCKLGHKSDGETIEWLLQQAKPAVIAATGTETIPTNFASLNNSAY</sequence>
<protein>
    <recommendedName>
        <fullName evidence="7">TCP domain-containing protein</fullName>
    </recommendedName>
</protein>
<name>A0ABR0U1D8_REHGL</name>
<evidence type="ECO:0000313" key="9">
    <source>
        <dbReference type="Proteomes" id="UP001318860"/>
    </source>
</evidence>
<evidence type="ECO:0000256" key="6">
    <source>
        <dbReference type="SAM" id="MobiDB-lite"/>
    </source>
</evidence>
<feature type="compositionally biased region" description="Basic and acidic residues" evidence="6">
    <location>
        <begin position="11"/>
        <end position="21"/>
    </location>
</feature>
<comment type="subcellular location">
    <subcellularLocation>
        <location evidence="1">Nucleus</location>
    </subcellularLocation>
</comment>
<gene>
    <name evidence="8" type="ORF">DH2020_049943</name>
</gene>
<evidence type="ECO:0000256" key="3">
    <source>
        <dbReference type="ARBA" id="ARBA00023125"/>
    </source>
</evidence>
<reference evidence="8 9" key="1">
    <citation type="journal article" date="2021" name="Comput. Struct. Biotechnol. J.">
        <title>De novo genome assembly of the potent medicinal plant Rehmannia glutinosa using nanopore technology.</title>
        <authorList>
            <person name="Ma L."/>
            <person name="Dong C."/>
            <person name="Song C."/>
            <person name="Wang X."/>
            <person name="Zheng X."/>
            <person name="Niu Y."/>
            <person name="Chen S."/>
            <person name="Feng W."/>
        </authorList>
    </citation>
    <scope>NUCLEOTIDE SEQUENCE [LARGE SCALE GENOMIC DNA]</scope>
    <source>
        <strain evidence="8">DH-2019</strain>
    </source>
</reference>
<accession>A0ABR0U1D8</accession>
<feature type="domain" description="TCP" evidence="7">
    <location>
        <begin position="1"/>
        <end position="74"/>
    </location>
</feature>
<evidence type="ECO:0000256" key="2">
    <source>
        <dbReference type="ARBA" id="ARBA00023015"/>
    </source>
</evidence>
<dbReference type="InterPro" id="IPR017887">
    <property type="entry name" value="TF_TCP_subgr"/>
</dbReference>
<evidence type="ECO:0000256" key="5">
    <source>
        <dbReference type="ARBA" id="ARBA00023242"/>
    </source>
</evidence>
<comment type="caution">
    <text evidence="8">The sequence shown here is derived from an EMBL/GenBank/DDBJ whole genome shotgun (WGS) entry which is preliminary data.</text>
</comment>
<evidence type="ECO:0000313" key="8">
    <source>
        <dbReference type="EMBL" id="KAK6116316.1"/>
    </source>
</evidence>
<organism evidence="8 9">
    <name type="scientific">Rehmannia glutinosa</name>
    <name type="common">Chinese foxglove</name>
    <dbReference type="NCBI Taxonomy" id="99300"/>
    <lineage>
        <taxon>Eukaryota</taxon>
        <taxon>Viridiplantae</taxon>
        <taxon>Streptophyta</taxon>
        <taxon>Embryophyta</taxon>
        <taxon>Tracheophyta</taxon>
        <taxon>Spermatophyta</taxon>
        <taxon>Magnoliopsida</taxon>
        <taxon>eudicotyledons</taxon>
        <taxon>Gunneridae</taxon>
        <taxon>Pentapetalae</taxon>
        <taxon>asterids</taxon>
        <taxon>lamiids</taxon>
        <taxon>Lamiales</taxon>
        <taxon>Orobanchaceae</taxon>
        <taxon>Rehmannieae</taxon>
        <taxon>Rehmannia</taxon>
    </lineage>
</organism>
<dbReference type="Proteomes" id="UP001318860">
    <property type="component" value="Unassembled WGS sequence"/>
</dbReference>
<keyword evidence="9" id="KW-1185">Reference proteome</keyword>
<keyword evidence="3" id="KW-0238">DNA-binding</keyword>
<feature type="region of interest" description="Disordered" evidence="6">
    <location>
        <begin position="1"/>
        <end position="28"/>
    </location>
</feature>
<dbReference type="EMBL" id="JABTTQ020003494">
    <property type="protein sequence ID" value="KAK6116316.1"/>
    <property type="molecule type" value="Genomic_DNA"/>
</dbReference>
<dbReference type="PROSITE" id="PS51369">
    <property type="entry name" value="TCP"/>
    <property type="match status" value="1"/>
</dbReference>
<evidence type="ECO:0000256" key="1">
    <source>
        <dbReference type="ARBA" id="ARBA00004123"/>
    </source>
</evidence>